<gene>
    <name evidence="2" type="ORF">JHE00_27020</name>
</gene>
<comment type="caution">
    <text evidence="2">The sequence shown here is derived from an EMBL/GenBank/DDBJ whole genome shotgun (WGS) entry which is preliminary data.</text>
</comment>
<evidence type="ECO:0000313" key="3">
    <source>
        <dbReference type="Proteomes" id="UP000635245"/>
    </source>
</evidence>
<evidence type="ECO:0000313" key="2">
    <source>
        <dbReference type="EMBL" id="MBK1788000.1"/>
    </source>
</evidence>
<proteinExistence type="predicted"/>
<accession>A0A934QX67</accession>
<evidence type="ECO:0000256" key="1">
    <source>
        <dbReference type="SAM" id="MobiDB-lite"/>
    </source>
</evidence>
<protein>
    <submittedName>
        <fullName evidence="2">Uncharacterized protein</fullName>
    </submittedName>
</protein>
<reference evidence="2" key="1">
    <citation type="submission" date="2020-12" db="EMBL/GenBank/DDBJ databases">
        <title>Prauserella sp. ASG 168, a novel actinomycete isolated from cave rock.</title>
        <authorList>
            <person name="Suriyachadkun C."/>
        </authorList>
    </citation>
    <scope>NUCLEOTIDE SEQUENCE</scope>
    <source>
        <strain evidence="2">ASG 168</strain>
    </source>
</reference>
<dbReference type="Proteomes" id="UP000635245">
    <property type="component" value="Unassembled WGS sequence"/>
</dbReference>
<dbReference type="AlphaFoldDB" id="A0A934QX67"/>
<dbReference type="EMBL" id="JAENJH010000008">
    <property type="protein sequence ID" value="MBK1788000.1"/>
    <property type="molecule type" value="Genomic_DNA"/>
</dbReference>
<feature type="region of interest" description="Disordered" evidence="1">
    <location>
        <begin position="36"/>
        <end position="63"/>
    </location>
</feature>
<dbReference type="RefSeq" id="WP_200323280.1">
    <property type="nucleotide sequence ID" value="NZ_JAENJH010000008.1"/>
</dbReference>
<name>A0A934QX67_9PSEU</name>
<keyword evidence="3" id="KW-1185">Reference proteome</keyword>
<sequence>MTDKTLKHTDPTKYVADLQQALADFERALTERYEKEAREVGVPWNPDRENPAAGAPSSPDAVRQSIPRWVRQIRKDVESEIPVYETQNLDVVTSAFDQLHRASSFLGNEDAIGTPTGIPDHVNHINSFSKWAGISGEAFRENFGLSTRPTMDNQRGIANSLINLYAARAVVIDSARQNIIRAIRTATDTLSQTVSTDNSETEMWQWTGLSVAAIGVGIVSGGAGVAVSAAVVVGNAMDFYHSGMEYADDIHSIVTGVKDNLAKAREDAVNAGFDWTNKVKELQRDIASTDSKLLELKDTRDTYVSFLQTTCARYYEAGCRLTDATRANFNIETTNTEILNALAENPDLNGAGPDNGGTVEQHIHTTDRTNIQDQML</sequence>
<organism evidence="2 3">
    <name type="scientific">Prauserella cavernicola</name>
    <dbReference type="NCBI Taxonomy" id="2800127"/>
    <lineage>
        <taxon>Bacteria</taxon>
        <taxon>Bacillati</taxon>
        <taxon>Actinomycetota</taxon>
        <taxon>Actinomycetes</taxon>
        <taxon>Pseudonocardiales</taxon>
        <taxon>Pseudonocardiaceae</taxon>
        <taxon>Prauserella</taxon>
    </lineage>
</organism>